<protein>
    <submittedName>
        <fullName evidence="2">Uncharacterized protein</fullName>
    </submittedName>
</protein>
<dbReference type="AlphaFoldDB" id="A0A7R9Y7X9"/>
<evidence type="ECO:0000256" key="1">
    <source>
        <dbReference type="SAM" id="SignalP"/>
    </source>
</evidence>
<reference evidence="2" key="1">
    <citation type="submission" date="2021-01" db="EMBL/GenBank/DDBJ databases">
        <authorList>
            <person name="Corre E."/>
            <person name="Pelletier E."/>
            <person name="Niang G."/>
            <person name="Scheremetjew M."/>
            <person name="Finn R."/>
            <person name="Kale V."/>
            <person name="Holt S."/>
            <person name="Cochrane G."/>
            <person name="Meng A."/>
            <person name="Brown T."/>
            <person name="Cohen L."/>
        </authorList>
    </citation>
    <scope>NUCLEOTIDE SEQUENCE</scope>
    <source>
        <strain evidence="2">CCMP2078</strain>
    </source>
</reference>
<name>A0A7R9Y7X9_9STRA</name>
<dbReference type="EMBL" id="HBEA01000143">
    <property type="protein sequence ID" value="CAD8250637.1"/>
    <property type="molecule type" value="Transcribed_RNA"/>
</dbReference>
<keyword evidence="1" id="KW-0732">Signal</keyword>
<gene>
    <name evidence="2" type="ORF">PPYR1160_LOCUS127</name>
</gene>
<proteinExistence type="predicted"/>
<evidence type="ECO:0000313" key="2">
    <source>
        <dbReference type="EMBL" id="CAD8250637.1"/>
    </source>
</evidence>
<sequence length="292" mass="30975">MISAILCALLISQAHAAVFFAEDPNPDGADNQNEVTPLLSAPLSDAEREAFESLIQNPETETFDDGFVDGQTTPLELTFQCLTETVKATITGEGGRIEDDVKNGQYPISGRYYFRTRSDTFTVTFNTSVAAVGFYAVDIGDVRGQLSINLFATSTDTGAFNSILIGHTIEALSGSVFFFGVVDEDNPFQAITFSNSAAGRDVFAFDNFIVACPEQIFDPCAFGIPDPSGTVCCCESCGSCGGCDCEDRDGGAEKCCPQSIHESGIPCLASTDCGCILDEKSPMPTGGHSELC</sequence>
<organism evidence="2">
    <name type="scientific">Pinguiococcus pyrenoidosus</name>
    <dbReference type="NCBI Taxonomy" id="172671"/>
    <lineage>
        <taxon>Eukaryota</taxon>
        <taxon>Sar</taxon>
        <taxon>Stramenopiles</taxon>
        <taxon>Ochrophyta</taxon>
        <taxon>Pinguiophyceae</taxon>
        <taxon>Pinguiochrysidales</taxon>
        <taxon>Pinguiochrysidaceae</taxon>
        <taxon>Pinguiococcus</taxon>
    </lineage>
</organism>
<feature type="chain" id="PRO_5031259279" evidence="1">
    <location>
        <begin position="17"/>
        <end position="292"/>
    </location>
</feature>
<accession>A0A7R9Y7X9</accession>
<feature type="signal peptide" evidence="1">
    <location>
        <begin position="1"/>
        <end position="16"/>
    </location>
</feature>